<dbReference type="Pfam" id="PF13360">
    <property type="entry name" value="PQQ_2"/>
    <property type="match status" value="1"/>
</dbReference>
<evidence type="ECO:0000313" key="2">
    <source>
        <dbReference type="EMBL" id="MBP4140039.1"/>
    </source>
</evidence>
<dbReference type="Gene3D" id="2.130.10.10">
    <property type="entry name" value="YVTN repeat-like/Quinoprotein amine dehydrogenase"/>
    <property type="match status" value="1"/>
</dbReference>
<dbReference type="PANTHER" id="PTHR34512:SF30">
    <property type="entry name" value="OUTER MEMBRANE PROTEIN ASSEMBLY FACTOR BAMB"/>
    <property type="match status" value="1"/>
</dbReference>
<proteinExistence type="predicted"/>
<feature type="domain" description="Pyrrolo-quinoline quinone repeat" evidence="1">
    <location>
        <begin position="54"/>
        <end position="166"/>
    </location>
</feature>
<evidence type="ECO:0000313" key="3">
    <source>
        <dbReference type="Proteomes" id="UP000675047"/>
    </source>
</evidence>
<sequence length="313" mass="36428">MENNCVSNFFNDSILISKNQDTLINLKNLKNNKLYTIVSKTSNCLQPLLDNNNILYTPISDELFQCIEIKNKKVKWSFKPPEQINNFKLFGDDLVFSIRDYGLIILDSTTGKLKYELKTLNDSKCHSMLINDFFIENNHLYVSDFRCSNLVCFDIKTGKEIWQYKSKIDGATQILLINDYIFCGVTGNTLKNEGIVVLLDKFSGVIKFKQNEKIDLITKPIIFNNKIIYYSYDSKINEFDIDKFKIENLISFYDSDAICGGQIYLLDDNIYFTDCNFELIKFSLNLNKLYKLGKAPKNLTSIYKFNDEVKFIY</sequence>
<dbReference type="PANTHER" id="PTHR34512">
    <property type="entry name" value="CELL SURFACE PROTEIN"/>
    <property type="match status" value="1"/>
</dbReference>
<name>A0A940XHT7_9FLAO</name>
<reference evidence="2 3" key="1">
    <citation type="submission" date="2021-03" db="EMBL/GenBank/DDBJ databases">
        <title>Flavobacterium Flabelliformis Sp. Nov. And Flavobacterium Geliluteum Sp. Nov., Two Novel Multidrug Resistant Psychrophilic Species Isolated From Antarctica.</title>
        <authorList>
            <person name="Kralova S."/>
            <person name="Busse H.J."/>
            <person name="Bezdicek M."/>
            <person name="Nykrynova M."/>
            <person name="Kroupova E."/>
            <person name="Krsek D."/>
            <person name="Sedlacek I."/>
        </authorList>
    </citation>
    <scope>NUCLEOTIDE SEQUENCE [LARGE SCALE GENOMIC DNA]</scope>
    <source>
        <strain evidence="2 3">P7388</strain>
    </source>
</reference>
<gene>
    <name evidence="2" type="ORF">J3495_18360</name>
</gene>
<dbReference type="Proteomes" id="UP000675047">
    <property type="component" value="Unassembled WGS sequence"/>
</dbReference>
<comment type="caution">
    <text evidence="2">The sequence shown here is derived from an EMBL/GenBank/DDBJ whole genome shotgun (WGS) entry which is preliminary data.</text>
</comment>
<dbReference type="SUPFAM" id="SSF50998">
    <property type="entry name" value="Quinoprotein alcohol dehydrogenase-like"/>
    <property type="match status" value="1"/>
</dbReference>
<dbReference type="InterPro" id="IPR002372">
    <property type="entry name" value="PQQ_rpt_dom"/>
</dbReference>
<dbReference type="AlphaFoldDB" id="A0A940XHT7"/>
<organism evidence="2 3">
    <name type="scientific">Flavobacterium geliluteum</name>
    <dbReference type="NCBI Taxonomy" id="2816120"/>
    <lineage>
        <taxon>Bacteria</taxon>
        <taxon>Pseudomonadati</taxon>
        <taxon>Bacteroidota</taxon>
        <taxon>Flavobacteriia</taxon>
        <taxon>Flavobacteriales</taxon>
        <taxon>Flavobacteriaceae</taxon>
        <taxon>Flavobacterium</taxon>
    </lineage>
</organism>
<dbReference type="RefSeq" id="WP_210668332.1">
    <property type="nucleotide sequence ID" value="NZ_JAGFBV010000046.1"/>
</dbReference>
<protein>
    <submittedName>
        <fullName evidence="2">PQQ-like beta-propeller repeat protein</fullName>
    </submittedName>
</protein>
<dbReference type="InterPro" id="IPR015943">
    <property type="entry name" value="WD40/YVTN_repeat-like_dom_sf"/>
</dbReference>
<keyword evidence="3" id="KW-1185">Reference proteome</keyword>
<dbReference type="InterPro" id="IPR011047">
    <property type="entry name" value="Quinoprotein_ADH-like_sf"/>
</dbReference>
<evidence type="ECO:0000259" key="1">
    <source>
        <dbReference type="Pfam" id="PF13360"/>
    </source>
</evidence>
<dbReference type="EMBL" id="JAGFBV010000046">
    <property type="protein sequence ID" value="MBP4140039.1"/>
    <property type="molecule type" value="Genomic_DNA"/>
</dbReference>
<accession>A0A940XHT7</accession>